<dbReference type="InterPro" id="IPR025723">
    <property type="entry name" value="ArsA/GET3_ATPase-like"/>
</dbReference>
<dbReference type="NCBIfam" id="TIGR00345">
    <property type="entry name" value="GET3_arsA_TRC40"/>
    <property type="match status" value="1"/>
</dbReference>
<dbReference type="InterPro" id="IPR016300">
    <property type="entry name" value="ATPase_ArsA/GET3"/>
</dbReference>
<dbReference type="CDD" id="cd02035">
    <property type="entry name" value="ArsA"/>
    <property type="match status" value="1"/>
</dbReference>
<dbReference type="EMBL" id="VFML01000002">
    <property type="protein sequence ID" value="TQI94158.1"/>
    <property type="molecule type" value="Genomic_DNA"/>
</dbReference>
<dbReference type="RefSeq" id="WP_246076813.1">
    <property type="nucleotide sequence ID" value="NZ_VFML01000002.1"/>
</dbReference>
<keyword evidence="4" id="KW-1185">Reference proteome</keyword>
<evidence type="ECO:0000259" key="2">
    <source>
        <dbReference type="Pfam" id="PF02374"/>
    </source>
</evidence>
<dbReference type="InterPro" id="IPR027417">
    <property type="entry name" value="P-loop_NTPase"/>
</dbReference>
<protein>
    <submittedName>
        <fullName evidence="3">Arsenite efflux ATP-binding protein ArsA</fullName>
    </submittedName>
</protein>
<dbReference type="PANTHER" id="PTHR10803:SF3">
    <property type="entry name" value="ATPASE GET3"/>
    <property type="match status" value="1"/>
</dbReference>
<feature type="domain" description="ArsA/GET3 Anion-transporting ATPase-like" evidence="2">
    <location>
        <begin position="5"/>
        <end position="297"/>
    </location>
</feature>
<gene>
    <name evidence="3" type="ORF">FB471_6316</name>
</gene>
<dbReference type="GO" id="GO:0005524">
    <property type="term" value="F:ATP binding"/>
    <property type="evidence" value="ECO:0007669"/>
    <property type="project" value="UniProtKB-KW"/>
</dbReference>
<dbReference type="SUPFAM" id="SSF52540">
    <property type="entry name" value="P-loop containing nucleoside triphosphate hydrolases"/>
    <property type="match status" value="1"/>
</dbReference>
<sequence length="311" mass="33203">MSCRLRFFGGKGGVGKTTLAAAFGLLAANGGARTLVVSTDPAHSLGDALATPLGERPRQVAHRLWAAEISGEAQAGRRVEEITRDAERALPREVLPAVRTHLQRAVHSTGTVESALLDRLIELTESAEWDLLVVDSAPTGHMLRLLTLPALLTPWIEGLAQQRRSARDVDRMAAGALGSAAEADPLLDRLHERKARMEGMVRRLRTDALVHLVLVPERLPLAETLRTAETLTESGVHLGPMIVNRVLPGSEAGLLAQRRRQQEEVLGQLDGYPQVRVPLLAGALTGQTELAALADLLAAAGLPGTAGADLR</sequence>
<dbReference type="Pfam" id="PF02374">
    <property type="entry name" value="ArsA_ATPase"/>
    <property type="match status" value="1"/>
</dbReference>
<dbReference type="GO" id="GO:0016887">
    <property type="term" value="F:ATP hydrolysis activity"/>
    <property type="evidence" value="ECO:0007669"/>
    <property type="project" value="InterPro"/>
</dbReference>
<dbReference type="PANTHER" id="PTHR10803">
    <property type="entry name" value="ARSENICAL PUMP-DRIVING ATPASE ARSENITE-TRANSLOCATING ATPASE"/>
    <property type="match status" value="1"/>
</dbReference>
<keyword evidence="3" id="KW-0547">Nucleotide-binding</keyword>
<comment type="similarity">
    <text evidence="1">Belongs to the arsA ATPase family.</text>
</comment>
<dbReference type="AlphaFoldDB" id="A0A542CTL1"/>
<organism evidence="3 4">
    <name type="scientific">Amycolatopsis cihanbeyliensis</name>
    <dbReference type="NCBI Taxonomy" id="1128664"/>
    <lineage>
        <taxon>Bacteria</taxon>
        <taxon>Bacillati</taxon>
        <taxon>Actinomycetota</taxon>
        <taxon>Actinomycetes</taxon>
        <taxon>Pseudonocardiales</taxon>
        <taxon>Pseudonocardiaceae</taxon>
        <taxon>Amycolatopsis</taxon>
    </lineage>
</organism>
<evidence type="ECO:0000256" key="1">
    <source>
        <dbReference type="ARBA" id="ARBA00011040"/>
    </source>
</evidence>
<keyword evidence="3" id="KW-0067">ATP-binding</keyword>
<name>A0A542CTL1_AMYCI</name>
<dbReference type="Gene3D" id="3.40.50.300">
    <property type="entry name" value="P-loop containing nucleotide triphosphate hydrolases"/>
    <property type="match status" value="1"/>
</dbReference>
<evidence type="ECO:0000313" key="3">
    <source>
        <dbReference type="EMBL" id="TQI94158.1"/>
    </source>
</evidence>
<dbReference type="Proteomes" id="UP000320876">
    <property type="component" value="Unassembled WGS sequence"/>
</dbReference>
<evidence type="ECO:0000313" key="4">
    <source>
        <dbReference type="Proteomes" id="UP000320876"/>
    </source>
</evidence>
<accession>A0A542CTL1</accession>
<comment type="caution">
    <text evidence="3">The sequence shown here is derived from an EMBL/GenBank/DDBJ whole genome shotgun (WGS) entry which is preliminary data.</text>
</comment>
<reference evidence="3 4" key="1">
    <citation type="submission" date="2019-06" db="EMBL/GenBank/DDBJ databases">
        <title>Sequencing the genomes of 1000 actinobacteria strains.</title>
        <authorList>
            <person name="Klenk H.-P."/>
        </authorList>
    </citation>
    <scope>NUCLEOTIDE SEQUENCE [LARGE SCALE GENOMIC DNA]</scope>
    <source>
        <strain evidence="3 4">DSM 45679</strain>
    </source>
</reference>
<proteinExistence type="inferred from homology"/>